<dbReference type="SMART" id="SM01097">
    <property type="entry name" value="CPSase_sm_chain"/>
    <property type="match status" value="1"/>
</dbReference>
<keyword evidence="4 8" id="KW-0547">Nucleotide-binding</keyword>
<comment type="function">
    <text evidence="8">Small subunit of the glutamine-dependent carbamoyl phosphate synthetase (CPSase). CPSase catalyzes the formation of carbamoyl phosphate from the ammonia moiety of glutamine, carbonate, and phosphate donated by ATP, constituting the first step of 2 biosynthetic pathways, one leading to arginine and/or urea and the other to pyrimidine nucleotides. The small subunit (glutamine amidotransferase) binds and cleaves glutamine to supply the large subunit with the substrate ammonia.</text>
</comment>
<dbReference type="NCBIfam" id="TIGR01368">
    <property type="entry name" value="CPSaseIIsmall"/>
    <property type="match status" value="1"/>
</dbReference>
<dbReference type="Pfam" id="PF00988">
    <property type="entry name" value="CPSase_sm_chain"/>
    <property type="match status" value="1"/>
</dbReference>
<sequence length="398" mass="43320">MTDVTNGAANHSTPAVLVLEDGRVFRGRSYGAVGTTLGEAVFATGMTGYQETITDPSYDRQIVVQTAPHIGNTGVNAEDPESTRIWVAGYVVRDPARRPSNWRSEGSLDDELARQGVVGIQGVDTRAITRHLREHRTMRAGIFSGEAAERSDKELLDEVLGSAPMEGSRLAEEVSVDESYTVEPRDHGWEDEPRFTIAAVDLGIKSMTPHRFAERGVRVHVLPASSTLDDVKAVSPDGFFMSNGPGDPATADAQVALLRSVLDEHIPYFGICFGNQILGRALGFGTYKLRYGHRGINQPVMDRRTGKVEITSQNHGFAVDAPLDGPTTAPEERYGRVEVSHVSLNDQVVEGLACLDIPAFSVQYHPEAAAGPHDAAYLFDRFIDLMDSQKTSQSEEAK</sequence>
<dbReference type="InterPro" id="IPR006274">
    <property type="entry name" value="CarbamoylP_synth_ssu"/>
</dbReference>
<feature type="binding site" evidence="8">
    <location>
        <position position="314"/>
    </location>
    <ligand>
        <name>L-glutamine</name>
        <dbReference type="ChEBI" id="CHEBI:58359"/>
    </ligand>
</feature>
<evidence type="ECO:0000256" key="4">
    <source>
        <dbReference type="ARBA" id="ARBA00022741"/>
    </source>
</evidence>
<dbReference type="RefSeq" id="WP_241053790.1">
    <property type="nucleotide sequence ID" value="NZ_JAKZBV010000001.1"/>
</dbReference>
<feature type="binding site" evidence="8">
    <location>
        <position position="244"/>
    </location>
    <ligand>
        <name>L-glutamine</name>
        <dbReference type="ChEBI" id="CHEBI:58359"/>
    </ligand>
</feature>
<dbReference type="InterPro" id="IPR002474">
    <property type="entry name" value="CarbamoylP_synth_ssu_N"/>
</dbReference>
<dbReference type="EC" id="6.3.5.5" evidence="8"/>
<gene>
    <name evidence="8 10" type="primary">carA</name>
    <name evidence="10" type="ORF">L0M17_09880</name>
</gene>
<protein>
    <recommendedName>
        <fullName evidence="8">Carbamoyl phosphate synthase small chain</fullName>
        <ecNumber evidence="8">6.3.5.5</ecNumber>
    </recommendedName>
    <alternativeName>
        <fullName evidence="8">Carbamoyl phosphate synthetase glutamine chain</fullName>
    </alternativeName>
</protein>
<keyword evidence="3 8" id="KW-0436">Ligase</keyword>
<dbReference type="SUPFAM" id="SSF52021">
    <property type="entry name" value="Carbamoyl phosphate synthetase, small subunit N-terminal domain"/>
    <property type="match status" value="1"/>
</dbReference>
<dbReference type="PRINTS" id="PR00096">
    <property type="entry name" value="GATASE"/>
</dbReference>
<comment type="pathway">
    <text evidence="8">Pyrimidine metabolism; UMP biosynthesis via de novo pathway; (S)-dihydroorotate from bicarbonate: step 1/3.</text>
</comment>
<organism evidence="10 11">
    <name type="scientific">Sinomonas terrae</name>
    <dbReference type="NCBI Taxonomy" id="2908838"/>
    <lineage>
        <taxon>Bacteria</taxon>
        <taxon>Bacillati</taxon>
        <taxon>Actinomycetota</taxon>
        <taxon>Actinomycetes</taxon>
        <taxon>Micrococcales</taxon>
        <taxon>Micrococcaceae</taxon>
        <taxon>Sinomonas</taxon>
    </lineage>
</organism>
<keyword evidence="8" id="KW-0055">Arginine biosynthesis</keyword>
<comment type="subunit">
    <text evidence="8">Composed of two chains; the small (or glutamine) chain promotes the hydrolysis of glutamine to ammonia, which is used by the large (or ammonia) chain to synthesize carbamoyl phosphate. Tetramer of heterodimers (alpha,beta)4.</text>
</comment>
<evidence type="ECO:0000259" key="9">
    <source>
        <dbReference type="SMART" id="SM01097"/>
    </source>
</evidence>
<evidence type="ECO:0000256" key="6">
    <source>
        <dbReference type="ARBA" id="ARBA00022962"/>
    </source>
</evidence>
<reference evidence="10 11" key="1">
    <citation type="submission" date="2022-03" db="EMBL/GenBank/DDBJ databases">
        <title>Sinomonas sp. isolated from a soil.</title>
        <authorList>
            <person name="Han J."/>
            <person name="Kim D.-U."/>
        </authorList>
    </citation>
    <scope>NUCLEOTIDE SEQUENCE [LARGE SCALE GENOMIC DNA]</scope>
    <source>
        <strain evidence="10 11">5-5</strain>
    </source>
</reference>
<evidence type="ECO:0000256" key="7">
    <source>
        <dbReference type="ARBA" id="ARBA00048816"/>
    </source>
</evidence>
<feature type="binding site" evidence="8">
    <location>
        <position position="273"/>
    </location>
    <ligand>
        <name>L-glutamine</name>
        <dbReference type="ChEBI" id="CHEBI:58359"/>
    </ligand>
</feature>
<keyword evidence="11" id="KW-1185">Reference proteome</keyword>
<keyword evidence="8" id="KW-0665">Pyrimidine biosynthesis</keyword>
<dbReference type="InterPro" id="IPR029062">
    <property type="entry name" value="Class_I_gatase-like"/>
</dbReference>
<feature type="binding site" evidence="8">
    <location>
        <position position="57"/>
    </location>
    <ligand>
        <name>L-glutamine</name>
        <dbReference type="ChEBI" id="CHEBI:58359"/>
    </ligand>
</feature>
<feature type="binding site" evidence="8">
    <location>
        <position position="316"/>
    </location>
    <ligand>
        <name>L-glutamine</name>
        <dbReference type="ChEBI" id="CHEBI:58359"/>
    </ligand>
</feature>
<dbReference type="InterPro" id="IPR036480">
    <property type="entry name" value="CarbP_synth_ssu_N_sf"/>
</dbReference>
<dbReference type="Gene3D" id="3.40.50.880">
    <property type="match status" value="1"/>
</dbReference>
<evidence type="ECO:0000313" key="11">
    <source>
        <dbReference type="Proteomes" id="UP001202922"/>
    </source>
</evidence>
<feature type="region of interest" description="CPSase" evidence="8">
    <location>
        <begin position="1"/>
        <end position="193"/>
    </location>
</feature>
<feature type="domain" description="Carbamoyl-phosphate synthase small subunit N-terminal" evidence="9">
    <location>
        <begin position="13"/>
        <end position="143"/>
    </location>
</feature>
<dbReference type="Proteomes" id="UP001202922">
    <property type="component" value="Unassembled WGS sequence"/>
</dbReference>
<proteinExistence type="inferred from homology"/>
<dbReference type="NCBIfam" id="NF009475">
    <property type="entry name" value="PRK12838.1"/>
    <property type="match status" value="1"/>
</dbReference>
<evidence type="ECO:0000256" key="3">
    <source>
        <dbReference type="ARBA" id="ARBA00022598"/>
    </source>
</evidence>
<dbReference type="EMBL" id="JAKZBV010000001">
    <property type="protein sequence ID" value="MCH6470281.1"/>
    <property type="molecule type" value="Genomic_DNA"/>
</dbReference>
<feature type="active site" description="Nucleophile" evidence="8">
    <location>
        <position position="272"/>
    </location>
</feature>
<comment type="catalytic activity">
    <reaction evidence="7 8">
        <text>hydrogencarbonate + L-glutamine + 2 ATP + H2O = carbamoyl phosphate + L-glutamate + 2 ADP + phosphate + 2 H(+)</text>
        <dbReference type="Rhea" id="RHEA:18633"/>
        <dbReference type="ChEBI" id="CHEBI:15377"/>
        <dbReference type="ChEBI" id="CHEBI:15378"/>
        <dbReference type="ChEBI" id="CHEBI:17544"/>
        <dbReference type="ChEBI" id="CHEBI:29985"/>
        <dbReference type="ChEBI" id="CHEBI:30616"/>
        <dbReference type="ChEBI" id="CHEBI:43474"/>
        <dbReference type="ChEBI" id="CHEBI:58228"/>
        <dbReference type="ChEBI" id="CHEBI:58359"/>
        <dbReference type="ChEBI" id="CHEBI:456216"/>
        <dbReference type="EC" id="6.3.5.5"/>
    </reaction>
</comment>
<keyword evidence="8" id="KW-0028">Amino-acid biosynthesis</keyword>
<comment type="caution">
    <text evidence="10">The sequence shown here is derived from an EMBL/GenBank/DDBJ whole genome shotgun (WGS) entry which is preliminary data.</text>
</comment>
<dbReference type="PANTHER" id="PTHR43418:SF7">
    <property type="entry name" value="CARBAMOYL-PHOSPHATE SYNTHASE SMALL CHAIN"/>
    <property type="match status" value="1"/>
</dbReference>
<dbReference type="Gene3D" id="3.50.30.20">
    <property type="entry name" value="Carbamoyl-phosphate synthase small subunit, N-terminal domain"/>
    <property type="match status" value="1"/>
</dbReference>
<evidence type="ECO:0000256" key="8">
    <source>
        <dbReference type="HAMAP-Rule" id="MF_01209"/>
    </source>
</evidence>
<dbReference type="PANTHER" id="PTHR43418">
    <property type="entry name" value="MULTIFUNCTIONAL TRYPTOPHAN BIOSYNTHESIS PROTEIN-RELATED"/>
    <property type="match status" value="1"/>
</dbReference>
<evidence type="ECO:0000256" key="5">
    <source>
        <dbReference type="ARBA" id="ARBA00022840"/>
    </source>
</evidence>
<comment type="similarity">
    <text evidence="2 8">Belongs to the CarA family.</text>
</comment>
<feature type="binding site" evidence="8">
    <location>
        <position position="246"/>
    </location>
    <ligand>
        <name>L-glutamine</name>
        <dbReference type="ChEBI" id="CHEBI:58359"/>
    </ligand>
</feature>
<feature type="active site" evidence="8">
    <location>
        <position position="367"/>
    </location>
</feature>
<feature type="active site" evidence="8">
    <location>
        <position position="365"/>
    </location>
</feature>
<dbReference type="GO" id="GO:0004088">
    <property type="term" value="F:carbamoyl-phosphate synthase (glutamine-hydrolyzing) activity"/>
    <property type="evidence" value="ECO:0007669"/>
    <property type="project" value="UniProtKB-EC"/>
</dbReference>
<dbReference type="InterPro" id="IPR035686">
    <property type="entry name" value="CPSase_GATase1"/>
</dbReference>
<dbReference type="PRINTS" id="PR00099">
    <property type="entry name" value="CPSGATASE"/>
</dbReference>
<dbReference type="HAMAP" id="MF_01209">
    <property type="entry name" value="CPSase_S_chain"/>
    <property type="match status" value="1"/>
</dbReference>
<comment type="pathway">
    <text evidence="1 8">Amino-acid biosynthesis; L-arginine biosynthesis; carbamoyl phosphate from bicarbonate: step 1/1.</text>
</comment>
<keyword evidence="6 8" id="KW-0315">Glutamine amidotransferase</keyword>
<dbReference type="SUPFAM" id="SSF52317">
    <property type="entry name" value="Class I glutamine amidotransferase-like"/>
    <property type="match status" value="1"/>
</dbReference>
<dbReference type="Pfam" id="PF00117">
    <property type="entry name" value="GATase"/>
    <property type="match status" value="1"/>
</dbReference>
<evidence type="ECO:0000256" key="2">
    <source>
        <dbReference type="ARBA" id="ARBA00007800"/>
    </source>
</evidence>
<dbReference type="PROSITE" id="PS51273">
    <property type="entry name" value="GATASE_TYPE_1"/>
    <property type="match status" value="1"/>
</dbReference>
<evidence type="ECO:0000313" key="10">
    <source>
        <dbReference type="EMBL" id="MCH6470281.1"/>
    </source>
</evidence>
<feature type="binding site" evidence="8">
    <location>
        <position position="317"/>
    </location>
    <ligand>
        <name>L-glutamine</name>
        <dbReference type="ChEBI" id="CHEBI:58359"/>
    </ligand>
</feature>
<dbReference type="CDD" id="cd01744">
    <property type="entry name" value="GATase1_CPSase"/>
    <property type="match status" value="1"/>
</dbReference>
<keyword evidence="5 8" id="KW-0067">ATP-binding</keyword>
<dbReference type="InterPro" id="IPR050472">
    <property type="entry name" value="Anth_synth/Amidotransfase"/>
</dbReference>
<evidence type="ECO:0000256" key="1">
    <source>
        <dbReference type="ARBA" id="ARBA00005077"/>
    </source>
</evidence>
<comment type="catalytic activity">
    <reaction evidence="8">
        <text>L-glutamine + H2O = L-glutamate + NH4(+)</text>
        <dbReference type="Rhea" id="RHEA:15889"/>
        <dbReference type="ChEBI" id="CHEBI:15377"/>
        <dbReference type="ChEBI" id="CHEBI:28938"/>
        <dbReference type="ChEBI" id="CHEBI:29985"/>
        <dbReference type="ChEBI" id="CHEBI:58359"/>
    </reaction>
</comment>
<name>A0ABS9U0S2_9MICC</name>
<feature type="binding site" evidence="8">
    <location>
        <position position="276"/>
    </location>
    <ligand>
        <name>L-glutamine</name>
        <dbReference type="ChEBI" id="CHEBI:58359"/>
    </ligand>
</feature>
<dbReference type="InterPro" id="IPR017926">
    <property type="entry name" value="GATASE"/>
</dbReference>
<accession>A0ABS9U0S2</accession>